<feature type="transmembrane region" description="Helical" evidence="1">
    <location>
        <begin position="123"/>
        <end position="149"/>
    </location>
</feature>
<feature type="transmembrane region" description="Helical" evidence="1">
    <location>
        <begin position="94"/>
        <end position="117"/>
    </location>
</feature>
<reference evidence="3" key="3">
    <citation type="submission" date="2019-02" db="EMBL/GenBank/DDBJ databases">
        <authorList>
            <person name="Buron G."/>
            <person name="Chaylann A."/>
            <person name="Dolejs I."/>
            <person name="Forster J."/>
            <person name="Miks M.H."/>
        </authorList>
    </citation>
    <scope>NUCLEOTIDE SEQUENCE</scope>
    <source>
        <strain evidence="3">DSM 10551</strain>
    </source>
</reference>
<reference evidence="3 5" key="2">
    <citation type="journal article" date="2019" name="Appl. Microbiol. Biotechnol.">
        <title>Uncovering carbohydrate metabolism through a genotype-phenotype association study of 56 lactic acid bacteria genomes.</title>
        <authorList>
            <person name="Buron-Moles G."/>
            <person name="Chailyan A."/>
            <person name="Dolejs I."/>
            <person name="Forster J."/>
            <person name="Miks M.H."/>
        </authorList>
    </citation>
    <scope>NUCLEOTIDE SEQUENCE [LARGE SCALE GENOMIC DNA]</scope>
    <source>
        <strain evidence="3 5">DSM 10551</strain>
    </source>
</reference>
<dbReference type="EMBL" id="PUFL01000034">
    <property type="protein sequence ID" value="TDG93294.1"/>
    <property type="molecule type" value="Genomic_DNA"/>
</dbReference>
<name>A0A224VKP6_9LACO</name>
<feature type="transmembrane region" description="Helical" evidence="1">
    <location>
        <begin position="21"/>
        <end position="41"/>
    </location>
</feature>
<evidence type="ECO:0000313" key="4">
    <source>
        <dbReference type="Proteomes" id="UP000214739"/>
    </source>
</evidence>
<keyword evidence="5" id="KW-1185">Reference proteome</keyword>
<reference evidence="2 4" key="1">
    <citation type="journal article" date="2017" name="Biosci Microbiota Food Health">
        <title>Genomic characterization reconfirms the taxonomic status of Lactobacillus parakefiri.</title>
        <authorList>
            <person name="Tanizawa Y."/>
            <person name="Kobayashi H."/>
            <person name="Kaminuma E."/>
            <person name="Sakamoto M."/>
            <person name="Ohkuma M."/>
            <person name="Nakamura Y."/>
            <person name="Arita M."/>
            <person name="Tohno M."/>
        </authorList>
    </citation>
    <scope>NUCLEOTIDE SEQUENCE [LARGE SCALE GENOMIC DNA]</scope>
    <source>
        <strain evidence="2 4">JCM 8573</strain>
    </source>
</reference>
<keyword evidence="1" id="KW-0812">Transmembrane</keyword>
<dbReference type="AlphaFoldDB" id="A0A224VKP6"/>
<evidence type="ECO:0000313" key="5">
    <source>
        <dbReference type="Proteomes" id="UP000294668"/>
    </source>
</evidence>
<evidence type="ECO:0000313" key="2">
    <source>
        <dbReference type="EMBL" id="GAW72962.1"/>
    </source>
</evidence>
<protein>
    <submittedName>
        <fullName evidence="2">Uncharacterized protein</fullName>
    </submittedName>
</protein>
<keyword evidence="1" id="KW-1133">Transmembrane helix</keyword>
<evidence type="ECO:0000256" key="1">
    <source>
        <dbReference type="SAM" id="Phobius"/>
    </source>
</evidence>
<dbReference type="EMBL" id="BDGB01000104">
    <property type="protein sequence ID" value="GAW72962.1"/>
    <property type="molecule type" value="Genomic_DNA"/>
</dbReference>
<sequence length="201" mass="23086">MENNRSNLKTQLFSMVTAYRKNFFVIVWAVAAVVFFLGARFRVGAVDIQVMSSFRSLINEIPAITVHELAIDTRLILPILLLSMIPTYILSSAWLSLAGALNAAGLGLFVASSFQIVSNGIRWYLVIVYVIDLLLLLMLHLLLFAILADISDFYAKNRSRVHWWTFFLTWLMALKHTYLHYWQLFWGILVLRVMISILTNI</sequence>
<dbReference type="RefSeq" id="WP_057963293.1">
    <property type="nucleotide sequence ID" value="NZ_BAAAXO010000022.1"/>
</dbReference>
<proteinExistence type="predicted"/>
<keyword evidence="1" id="KW-0472">Membrane</keyword>
<evidence type="ECO:0000313" key="3">
    <source>
        <dbReference type="EMBL" id="TDG93294.1"/>
    </source>
</evidence>
<organism evidence="2 4">
    <name type="scientific">Lentilactobacillus parakefiri</name>
    <dbReference type="NCBI Taxonomy" id="152332"/>
    <lineage>
        <taxon>Bacteria</taxon>
        <taxon>Bacillati</taxon>
        <taxon>Bacillota</taxon>
        <taxon>Bacilli</taxon>
        <taxon>Lactobacillales</taxon>
        <taxon>Lactobacillaceae</taxon>
        <taxon>Lentilactobacillus</taxon>
    </lineage>
</organism>
<dbReference type="OrthoDB" id="9975503at2"/>
<gene>
    <name evidence="3" type="ORF">C5L28_001764</name>
    <name evidence="2" type="ORF">LPKJCM_02095</name>
</gene>
<feature type="transmembrane region" description="Helical" evidence="1">
    <location>
        <begin position="184"/>
        <end position="200"/>
    </location>
</feature>
<dbReference type="Proteomes" id="UP000214739">
    <property type="component" value="Unassembled WGS sequence"/>
</dbReference>
<dbReference type="Proteomes" id="UP000294668">
    <property type="component" value="Unassembled WGS sequence"/>
</dbReference>
<comment type="caution">
    <text evidence="2">The sequence shown here is derived from an EMBL/GenBank/DDBJ whole genome shotgun (WGS) entry which is preliminary data.</text>
</comment>
<accession>A0A224VKP6</accession>